<accession>A0AB35JMT4</accession>
<gene>
    <name evidence="1" type="ORF">KDL27_02540</name>
</gene>
<comment type="caution">
    <text evidence="1">The sequence shown here is derived from an EMBL/GenBank/DDBJ whole genome shotgun (WGS) entry which is preliminary data.</text>
</comment>
<evidence type="ECO:0000313" key="2">
    <source>
        <dbReference type="Proteomes" id="UP001220207"/>
    </source>
</evidence>
<name>A0AB35JMT4_PSESY</name>
<dbReference type="EMBL" id="JAGSOW010000001">
    <property type="protein sequence ID" value="MDC3734663.1"/>
    <property type="molecule type" value="Genomic_DNA"/>
</dbReference>
<dbReference type="AlphaFoldDB" id="A0AB35JMT4"/>
<sequence length="179" mass="20768">MKQIFYAGNDRQPCVAEYAIVVDDSEWIQRAHVVVVQSSRKGVWTSLYNTDEGRDNILNRILAQELPGVRIEFLTFNVILDLSNHMEGLRLPIRLNWDDYIAKGNPYKSRFLSTFNIKSALLQFFHKSYRETSIWSGHVVGGCAEFYTDLMDPERHRLDIIEASKLLEQAGYSRPKRRA</sequence>
<protein>
    <submittedName>
        <fullName evidence="1">Uncharacterized protein</fullName>
    </submittedName>
</protein>
<dbReference type="Proteomes" id="UP001220207">
    <property type="component" value="Unassembled WGS sequence"/>
</dbReference>
<dbReference type="RefSeq" id="WP_198711177.1">
    <property type="nucleotide sequence ID" value="NZ_JAGSOW010000001.1"/>
</dbReference>
<proteinExistence type="predicted"/>
<reference evidence="1" key="1">
    <citation type="submission" date="2021-04" db="EMBL/GenBank/DDBJ databases">
        <title>Genome Sequence and Comparative Genome Analysis of Pseudomonas syringae pv. syringae strains EC33 and LMG5496 isolated from Citrus plants from Tunisia and Greece.</title>
        <authorList>
            <person name="Abdellatif E."/>
            <person name="Baeyen S."/>
        </authorList>
    </citation>
    <scope>NUCLEOTIDE SEQUENCE</scope>
    <source>
        <strain evidence="1">LMG 5496</strain>
    </source>
</reference>
<organism evidence="1 2">
    <name type="scientific">Pseudomonas syringae pv. syringae</name>
    <dbReference type="NCBI Taxonomy" id="321"/>
    <lineage>
        <taxon>Bacteria</taxon>
        <taxon>Pseudomonadati</taxon>
        <taxon>Pseudomonadota</taxon>
        <taxon>Gammaproteobacteria</taxon>
        <taxon>Pseudomonadales</taxon>
        <taxon>Pseudomonadaceae</taxon>
        <taxon>Pseudomonas</taxon>
        <taxon>Pseudomonas syringae</taxon>
    </lineage>
</organism>
<evidence type="ECO:0000313" key="1">
    <source>
        <dbReference type="EMBL" id="MDC3734663.1"/>
    </source>
</evidence>